<dbReference type="PANTHER" id="PTHR42718:SF47">
    <property type="entry name" value="METHYL VIOLOGEN RESISTANCE PROTEIN SMVA"/>
    <property type="match status" value="1"/>
</dbReference>
<sequence length="520" mass="53793">MSHSILECSMTSPLGTPALDPRRWLVLAILSGSLLLIAMDTTILNVAFPSLVSDLQPSSVQQLWIIDVYALALSGLLVTAGALGDRWGRKRLLLTGFAIFALASLMAVFATAAWQVIGARALLGVGGAAIMPSTLSILRDVFTDARERALAYAVWAAVFGGGMALGPVVGGLLVEQNGWQSAFLINIPVALVIIAFGAWILPESRQPREGRWDWWGVGQSVVGMLALAGGIKQLGKGGPADPVAWVLLVVAAVALTVFVRRQLRLAHPLFHVRLFTNRSFSIAAASIFLGMIALGSALFLVTQWFQYGQGYSPLEAGVRLLPAPLGLVVTSLVTPVLMHRLPIRHVIGGGLLLMTAGLALPWLFQQSGPLAYPGVAVALGVLGCGVGIATTAASVTLMASAPKEHVSGAAAVEETCYELGAAMGVAILGSIAAALYRAKLPELGLDGAATASVRDSVGEAAHVASSLGGPAGALLLERASAAFTAGMTPTFLLAAVLPLAAAGLAWAKIPGDLRPTDNAH</sequence>
<name>A0ABQ3AAG7_9ACTN</name>
<keyword evidence="7" id="KW-0046">Antibiotic resistance</keyword>
<feature type="transmembrane region" description="Helical" evidence="8">
    <location>
        <begin position="416"/>
        <end position="436"/>
    </location>
</feature>
<evidence type="ECO:0000256" key="5">
    <source>
        <dbReference type="ARBA" id="ARBA00022989"/>
    </source>
</evidence>
<dbReference type="PROSITE" id="PS50850">
    <property type="entry name" value="MFS"/>
    <property type="match status" value="1"/>
</dbReference>
<proteinExistence type="predicted"/>
<evidence type="ECO:0000256" key="1">
    <source>
        <dbReference type="ARBA" id="ARBA00004651"/>
    </source>
</evidence>
<dbReference type="EMBL" id="BMUU01000005">
    <property type="protein sequence ID" value="GGY38202.1"/>
    <property type="molecule type" value="Genomic_DNA"/>
</dbReference>
<dbReference type="PRINTS" id="PR01035">
    <property type="entry name" value="TCRTETA"/>
</dbReference>
<evidence type="ECO:0000256" key="8">
    <source>
        <dbReference type="SAM" id="Phobius"/>
    </source>
</evidence>
<gene>
    <name evidence="10" type="ORF">GCM10010326_35300</name>
</gene>
<evidence type="ECO:0000313" key="10">
    <source>
        <dbReference type="EMBL" id="GGY38202.1"/>
    </source>
</evidence>
<feature type="transmembrane region" description="Helical" evidence="8">
    <location>
        <begin position="321"/>
        <end position="338"/>
    </location>
</feature>
<feature type="transmembrane region" description="Helical" evidence="8">
    <location>
        <begin position="345"/>
        <end position="364"/>
    </location>
</feature>
<dbReference type="SUPFAM" id="SSF103473">
    <property type="entry name" value="MFS general substrate transporter"/>
    <property type="match status" value="1"/>
</dbReference>
<feature type="transmembrane region" description="Helical" evidence="8">
    <location>
        <begin position="243"/>
        <end position="259"/>
    </location>
</feature>
<evidence type="ECO:0000256" key="6">
    <source>
        <dbReference type="ARBA" id="ARBA00023136"/>
    </source>
</evidence>
<accession>A0ABQ3AAG7</accession>
<dbReference type="InterPro" id="IPR001958">
    <property type="entry name" value="Tet-R_TetA/multi-R_MdtG-like"/>
</dbReference>
<dbReference type="Gene3D" id="1.20.1720.10">
    <property type="entry name" value="Multidrug resistance protein D"/>
    <property type="match status" value="1"/>
</dbReference>
<keyword evidence="11" id="KW-1185">Reference proteome</keyword>
<feature type="transmembrane region" description="Helical" evidence="8">
    <location>
        <begin position="179"/>
        <end position="200"/>
    </location>
</feature>
<protein>
    <submittedName>
        <fullName evidence="10">MFS transporter</fullName>
    </submittedName>
</protein>
<dbReference type="Proteomes" id="UP000600946">
    <property type="component" value="Unassembled WGS sequence"/>
</dbReference>
<dbReference type="Pfam" id="PF07690">
    <property type="entry name" value="MFS_1"/>
    <property type="match status" value="1"/>
</dbReference>
<dbReference type="Gene3D" id="1.20.1250.20">
    <property type="entry name" value="MFS general substrate transporter like domains"/>
    <property type="match status" value="1"/>
</dbReference>
<keyword evidence="4 8" id="KW-0812">Transmembrane</keyword>
<dbReference type="InterPro" id="IPR011701">
    <property type="entry name" value="MFS"/>
</dbReference>
<feature type="transmembrane region" description="Helical" evidence="8">
    <location>
        <begin position="120"/>
        <end position="138"/>
    </location>
</feature>
<dbReference type="InterPro" id="IPR036259">
    <property type="entry name" value="MFS_trans_sf"/>
</dbReference>
<comment type="subcellular location">
    <subcellularLocation>
        <location evidence="1">Cell membrane</location>
        <topology evidence="1">Multi-pass membrane protein</topology>
    </subcellularLocation>
</comment>
<feature type="domain" description="Major facilitator superfamily (MFS) profile" evidence="9">
    <location>
        <begin position="26"/>
        <end position="513"/>
    </location>
</feature>
<keyword evidence="6 8" id="KW-0472">Membrane</keyword>
<comment type="caution">
    <text evidence="10">The sequence shown here is derived from an EMBL/GenBank/DDBJ whole genome shotgun (WGS) entry which is preliminary data.</text>
</comment>
<evidence type="ECO:0000256" key="7">
    <source>
        <dbReference type="ARBA" id="ARBA00023251"/>
    </source>
</evidence>
<dbReference type="PANTHER" id="PTHR42718">
    <property type="entry name" value="MAJOR FACILITATOR SUPERFAMILY MULTIDRUG TRANSPORTER MFSC"/>
    <property type="match status" value="1"/>
</dbReference>
<feature type="transmembrane region" description="Helical" evidence="8">
    <location>
        <begin position="280"/>
        <end position="301"/>
    </location>
</feature>
<organism evidence="10 11">
    <name type="scientific">Streptomyces xanthochromogenes</name>
    <dbReference type="NCBI Taxonomy" id="67384"/>
    <lineage>
        <taxon>Bacteria</taxon>
        <taxon>Bacillati</taxon>
        <taxon>Actinomycetota</taxon>
        <taxon>Actinomycetes</taxon>
        <taxon>Kitasatosporales</taxon>
        <taxon>Streptomycetaceae</taxon>
        <taxon>Streptomyces</taxon>
    </lineage>
</organism>
<evidence type="ECO:0000256" key="4">
    <source>
        <dbReference type="ARBA" id="ARBA00022692"/>
    </source>
</evidence>
<feature type="transmembrane region" description="Helical" evidence="8">
    <location>
        <begin position="482"/>
        <end position="507"/>
    </location>
</feature>
<keyword evidence="3" id="KW-1003">Cell membrane</keyword>
<feature type="transmembrane region" description="Helical" evidence="8">
    <location>
        <begin position="60"/>
        <end position="80"/>
    </location>
</feature>
<evidence type="ECO:0000256" key="2">
    <source>
        <dbReference type="ARBA" id="ARBA00022448"/>
    </source>
</evidence>
<evidence type="ECO:0000313" key="11">
    <source>
        <dbReference type="Proteomes" id="UP000600946"/>
    </source>
</evidence>
<feature type="transmembrane region" description="Helical" evidence="8">
    <location>
        <begin position="370"/>
        <end position="395"/>
    </location>
</feature>
<feature type="transmembrane region" description="Helical" evidence="8">
    <location>
        <begin position="150"/>
        <end position="173"/>
    </location>
</feature>
<dbReference type="CDD" id="cd17321">
    <property type="entry name" value="MFS_MMR_MDR_like"/>
    <property type="match status" value="1"/>
</dbReference>
<keyword evidence="2" id="KW-0813">Transport</keyword>
<evidence type="ECO:0000259" key="9">
    <source>
        <dbReference type="PROSITE" id="PS50850"/>
    </source>
</evidence>
<feature type="transmembrane region" description="Helical" evidence="8">
    <location>
        <begin position="212"/>
        <end position="231"/>
    </location>
</feature>
<dbReference type="InterPro" id="IPR020846">
    <property type="entry name" value="MFS_dom"/>
</dbReference>
<feature type="transmembrane region" description="Helical" evidence="8">
    <location>
        <begin position="92"/>
        <end position="114"/>
    </location>
</feature>
<feature type="transmembrane region" description="Helical" evidence="8">
    <location>
        <begin position="24"/>
        <end position="48"/>
    </location>
</feature>
<reference evidence="11" key="1">
    <citation type="journal article" date="2019" name="Int. J. Syst. Evol. Microbiol.">
        <title>The Global Catalogue of Microorganisms (GCM) 10K type strain sequencing project: providing services to taxonomists for standard genome sequencing and annotation.</title>
        <authorList>
            <consortium name="The Broad Institute Genomics Platform"/>
            <consortium name="The Broad Institute Genome Sequencing Center for Infectious Disease"/>
            <person name="Wu L."/>
            <person name="Ma J."/>
        </authorList>
    </citation>
    <scope>NUCLEOTIDE SEQUENCE [LARGE SCALE GENOMIC DNA]</scope>
    <source>
        <strain evidence="11">JCM 4594</strain>
    </source>
</reference>
<evidence type="ECO:0000256" key="3">
    <source>
        <dbReference type="ARBA" id="ARBA00022475"/>
    </source>
</evidence>
<keyword evidence="5 8" id="KW-1133">Transmembrane helix</keyword>